<dbReference type="SUPFAM" id="SSF51182">
    <property type="entry name" value="RmlC-like cupins"/>
    <property type="match status" value="1"/>
</dbReference>
<dbReference type="OrthoDB" id="1650670at2"/>
<evidence type="ECO:0000256" key="1">
    <source>
        <dbReference type="ARBA" id="ARBA00023015"/>
    </source>
</evidence>
<feature type="domain" description="HTH araC/xylS-type" evidence="4">
    <location>
        <begin position="187"/>
        <end position="285"/>
    </location>
</feature>
<dbReference type="InterPro" id="IPR018060">
    <property type="entry name" value="HTH_AraC"/>
</dbReference>
<dbReference type="PROSITE" id="PS00041">
    <property type="entry name" value="HTH_ARAC_FAMILY_1"/>
    <property type="match status" value="1"/>
</dbReference>
<dbReference type="EMBL" id="JEOB01000004">
    <property type="protein sequence ID" value="EXM37615.1"/>
    <property type="molecule type" value="Genomic_DNA"/>
</dbReference>
<dbReference type="GO" id="GO:0043565">
    <property type="term" value="F:sequence-specific DNA binding"/>
    <property type="evidence" value="ECO:0007669"/>
    <property type="project" value="InterPro"/>
</dbReference>
<reference evidence="5 6" key="1">
    <citation type="submission" date="2013-06" db="EMBL/GenBank/DDBJ databases">
        <title>Rumen cellulosomics: divergent fiber-degrading strategies revealed by comparative genome-wide analysis of six Ruminococcal strains.</title>
        <authorList>
            <person name="Dassa B."/>
            <person name="Borovok I."/>
            <person name="Lamed R."/>
            <person name="Flint H."/>
            <person name="Yeoman C.J."/>
            <person name="White B."/>
            <person name="Bayer E.A."/>
        </authorList>
    </citation>
    <scope>NUCLEOTIDE SEQUENCE [LARGE SCALE GENOMIC DNA]</scope>
    <source>
        <strain evidence="5 6">SY3</strain>
    </source>
</reference>
<name>A0A011WKS2_RUMAL</name>
<keyword evidence="1" id="KW-0805">Transcription regulation</keyword>
<dbReference type="RefSeq" id="WP_037289169.1">
    <property type="nucleotide sequence ID" value="NZ_JEOB01000004.1"/>
</dbReference>
<evidence type="ECO:0000256" key="3">
    <source>
        <dbReference type="ARBA" id="ARBA00023163"/>
    </source>
</evidence>
<sequence>MFRMPLEAFTQDENFPFFIQYGEHDEPLYLHAHDSYIELVIVLSGSAVHIVDGEKYPIQKGSVFVIAEDIEHGYDDPQDFHICNIMFRKRFLDLSSFDIAGAPGFQALFVLEPQQSRTKGFTSYLKLLPDEQLNIEEMIAALHTEYTVRAAGWQTMVRAGFIRLVVELSRMYDTNRIENDAGIVKLAPALAYIERNFQEEMTITELAALTHYSERQFLRLFKEATGCRPMQYITKLRLHTACRLLRETEMSVAEIAERCGYTDSSYFSRVFLRKCGISPKAYRKDSAANSAY</sequence>
<evidence type="ECO:0000259" key="4">
    <source>
        <dbReference type="PROSITE" id="PS01124"/>
    </source>
</evidence>
<comment type="caution">
    <text evidence="5">The sequence shown here is derived from an EMBL/GenBank/DDBJ whole genome shotgun (WGS) entry which is preliminary data.</text>
</comment>
<dbReference type="InterPro" id="IPR014710">
    <property type="entry name" value="RmlC-like_jellyroll"/>
</dbReference>
<protein>
    <submittedName>
        <fullName evidence="5">AraC family transcriptional regulator</fullName>
    </submittedName>
</protein>
<dbReference type="Gene3D" id="1.10.10.60">
    <property type="entry name" value="Homeodomain-like"/>
    <property type="match status" value="2"/>
</dbReference>
<dbReference type="SUPFAM" id="SSF46689">
    <property type="entry name" value="Homeodomain-like"/>
    <property type="match status" value="2"/>
</dbReference>
<proteinExistence type="predicted"/>
<keyword evidence="6" id="KW-1185">Reference proteome</keyword>
<evidence type="ECO:0000256" key="2">
    <source>
        <dbReference type="ARBA" id="ARBA00023125"/>
    </source>
</evidence>
<dbReference type="InterPro" id="IPR009057">
    <property type="entry name" value="Homeodomain-like_sf"/>
</dbReference>
<evidence type="ECO:0000313" key="5">
    <source>
        <dbReference type="EMBL" id="EXM37615.1"/>
    </source>
</evidence>
<dbReference type="AlphaFoldDB" id="A0A011WKS2"/>
<evidence type="ECO:0000313" key="6">
    <source>
        <dbReference type="Proteomes" id="UP000021369"/>
    </source>
</evidence>
<dbReference type="GO" id="GO:0003700">
    <property type="term" value="F:DNA-binding transcription factor activity"/>
    <property type="evidence" value="ECO:0007669"/>
    <property type="project" value="InterPro"/>
</dbReference>
<dbReference type="InterPro" id="IPR011051">
    <property type="entry name" value="RmlC_Cupin_sf"/>
</dbReference>
<dbReference type="InterPro" id="IPR020449">
    <property type="entry name" value="Tscrpt_reg_AraC-type_HTH"/>
</dbReference>
<dbReference type="PRINTS" id="PR00032">
    <property type="entry name" value="HTHARAC"/>
</dbReference>
<gene>
    <name evidence="5" type="ORF">RASY3_13900</name>
</gene>
<dbReference type="PANTHER" id="PTHR43280:SF28">
    <property type="entry name" value="HTH-TYPE TRANSCRIPTIONAL ACTIVATOR RHAS"/>
    <property type="match status" value="1"/>
</dbReference>
<dbReference type="Pfam" id="PF07883">
    <property type="entry name" value="Cupin_2"/>
    <property type="match status" value="1"/>
</dbReference>
<dbReference type="SMART" id="SM00342">
    <property type="entry name" value="HTH_ARAC"/>
    <property type="match status" value="1"/>
</dbReference>
<dbReference type="PROSITE" id="PS01124">
    <property type="entry name" value="HTH_ARAC_FAMILY_2"/>
    <property type="match status" value="1"/>
</dbReference>
<keyword evidence="2" id="KW-0238">DNA-binding</keyword>
<dbReference type="InterPro" id="IPR018062">
    <property type="entry name" value="HTH_AraC-typ_CS"/>
</dbReference>
<keyword evidence="3" id="KW-0804">Transcription</keyword>
<dbReference type="Pfam" id="PF12833">
    <property type="entry name" value="HTH_18"/>
    <property type="match status" value="1"/>
</dbReference>
<organism evidence="5 6">
    <name type="scientific">Ruminococcus albus SY3</name>
    <dbReference type="NCBI Taxonomy" id="1341156"/>
    <lineage>
        <taxon>Bacteria</taxon>
        <taxon>Bacillati</taxon>
        <taxon>Bacillota</taxon>
        <taxon>Clostridia</taxon>
        <taxon>Eubacteriales</taxon>
        <taxon>Oscillospiraceae</taxon>
        <taxon>Ruminococcus</taxon>
    </lineage>
</organism>
<dbReference type="PANTHER" id="PTHR43280">
    <property type="entry name" value="ARAC-FAMILY TRANSCRIPTIONAL REGULATOR"/>
    <property type="match status" value="1"/>
</dbReference>
<dbReference type="InterPro" id="IPR013096">
    <property type="entry name" value="Cupin_2"/>
</dbReference>
<accession>A0A011WKS2</accession>
<dbReference type="Proteomes" id="UP000021369">
    <property type="component" value="Unassembled WGS sequence"/>
</dbReference>
<dbReference type="PATRIC" id="fig|1341156.4.peg.3807"/>
<dbReference type="Gene3D" id="2.60.120.10">
    <property type="entry name" value="Jelly Rolls"/>
    <property type="match status" value="1"/>
</dbReference>